<dbReference type="GO" id="GO:0000981">
    <property type="term" value="F:DNA-binding transcription factor activity, RNA polymerase II-specific"/>
    <property type="evidence" value="ECO:0007669"/>
    <property type="project" value="TreeGrafter"/>
</dbReference>
<dbReference type="PANTHER" id="PTHR13935:SF106">
    <property type="entry name" value="ACHAETE-SCUTE COMPLEX PROTEIN T5-RELATED"/>
    <property type="match status" value="1"/>
</dbReference>
<proteinExistence type="predicted"/>
<protein>
    <submittedName>
        <fullName evidence="2">Uncharacterized protein</fullName>
    </submittedName>
</protein>
<dbReference type="OrthoDB" id="1935281at2759"/>
<comment type="caution">
    <text evidence="2">The sequence shown here is derived from an EMBL/GenBank/DDBJ whole genome shotgun (WGS) entry which is preliminary data.</text>
</comment>
<dbReference type="EMBL" id="CACTIH010003792">
    <property type="protein sequence ID" value="CAA2985094.1"/>
    <property type="molecule type" value="Genomic_DNA"/>
</dbReference>
<keyword evidence="1" id="KW-0238">DNA-binding</keyword>
<evidence type="ECO:0000313" key="2">
    <source>
        <dbReference type="EMBL" id="CAA2985094.1"/>
    </source>
</evidence>
<dbReference type="GO" id="GO:0090575">
    <property type="term" value="C:RNA polymerase II transcription regulator complex"/>
    <property type="evidence" value="ECO:0007669"/>
    <property type="project" value="TreeGrafter"/>
</dbReference>
<dbReference type="PANTHER" id="PTHR13935">
    <property type="entry name" value="ACHAETE-SCUTE TRANSCRIPTION FACTOR-RELATED"/>
    <property type="match status" value="1"/>
</dbReference>
<keyword evidence="3" id="KW-1185">Reference proteome</keyword>
<evidence type="ECO:0000313" key="3">
    <source>
        <dbReference type="Proteomes" id="UP000594638"/>
    </source>
</evidence>
<dbReference type="GO" id="GO:0000977">
    <property type="term" value="F:RNA polymerase II transcription regulatory region sequence-specific DNA binding"/>
    <property type="evidence" value="ECO:0007669"/>
    <property type="project" value="TreeGrafter"/>
</dbReference>
<dbReference type="Gramene" id="OE9A077934T1">
    <property type="protein sequence ID" value="OE9A077934C1"/>
    <property type="gene ID" value="OE9A077934"/>
</dbReference>
<gene>
    <name evidence="2" type="ORF">OLEA9_A077934</name>
</gene>
<name>A0A8S0S0R4_OLEEU</name>
<sequence length="158" mass="17123">MANRYASLRSLVPPEHLKGKKSLSDLIEVAVNYITDTKKNIKKLGLQRDKLKMLSKSGNLSANVGSSSSYSPDLITVNPCSDGVEILISSFKEEGFPLSKVLVELLERGLLVVSCSSVKENESSLHIIQCEASGLKCNVLATLQKRLTDVVNLGCKTS</sequence>
<dbReference type="Proteomes" id="UP000594638">
    <property type="component" value="Unassembled WGS sequence"/>
</dbReference>
<evidence type="ECO:0000256" key="1">
    <source>
        <dbReference type="ARBA" id="ARBA00023125"/>
    </source>
</evidence>
<accession>A0A8S0S0R4</accession>
<dbReference type="InterPro" id="IPR015660">
    <property type="entry name" value="MASH1/Ascl1a-like"/>
</dbReference>
<reference evidence="2 3" key="1">
    <citation type="submission" date="2019-12" db="EMBL/GenBank/DDBJ databases">
        <authorList>
            <person name="Alioto T."/>
            <person name="Alioto T."/>
            <person name="Gomez Garrido J."/>
        </authorList>
    </citation>
    <scope>NUCLEOTIDE SEQUENCE [LARGE SCALE GENOMIC DNA]</scope>
</reference>
<organism evidence="2 3">
    <name type="scientific">Olea europaea subsp. europaea</name>
    <dbReference type="NCBI Taxonomy" id="158383"/>
    <lineage>
        <taxon>Eukaryota</taxon>
        <taxon>Viridiplantae</taxon>
        <taxon>Streptophyta</taxon>
        <taxon>Embryophyta</taxon>
        <taxon>Tracheophyta</taxon>
        <taxon>Spermatophyta</taxon>
        <taxon>Magnoliopsida</taxon>
        <taxon>eudicotyledons</taxon>
        <taxon>Gunneridae</taxon>
        <taxon>Pentapetalae</taxon>
        <taxon>asterids</taxon>
        <taxon>lamiids</taxon>
        <taxon>Lamiales</taxon>
        <taxon>Oleaceae</taxon>
        <taxon>Oleeae</taxon>
        <taxon>Olea</taxon>
    </lineage>
</organism>
<dbReference type="AlphaFoldDB" id="A0A8S0S0R4"/>